<protein>
    <recommendedName>
        <fullName evidence="7">Hydroxyacylglutathione hydrolase</fullName>
        <ecNumber evidence="7">3.1.2.6</ecNumber>
    </recommendedName>
    <alternativeName>
        <fullName evidence="7">Glyoxalase II</fullName>
        <shortName evidence="7">Glx II</shortName>
    </alternativeName>
</protein>
<evidence type="ECO:0000313" key="9">
    <source>
        <dbReference type="EMBL" id="TCP22276.1"/>
    </source>
</evidence>
<feature type="binding site" evidence="7">
    <location>
        <position position="56"/>
    </location>
    <ligand>
        <name>Zn(2+)</name>
        <dbReference type="ChEBI" id="CHEBI:29105"/>
        <label>1</label>
    </ligand>
</feature>
<evidence type="ECO:0000256" key="2">
    <source>
        <dbReference type="ARBA" id="ARBA00004963"/>
    </source>
</evidence>
<dbReference type="AlphaFoldDB" id="A0A4V2SL74"/>
<dbReference type="EMBL" id="SLXL01000007">
    <property type="protein sequence ID" value="TCP22276.1"/>
    <property type="molecule type" value="Genomic_DNA"/>
</dbReference>
<dbReference type="HAMAP" id="MF_01374">
    <property type="entry name" value="Glyoxalase_2"/>
    <property type="match status" value="1"/>
</dbReference>
<dbReference type="InterPro" id="IPR036866">
    <property type="entry name" value="RibonucZ/Hydroxyglut_hydro"/>
</dbReference>
<feature type="domain" description="Metallo-beta-lactamase" evidence="8">
    <location>
        <begin position="13"/>
        <end position="171"/>
    </location>
</feature>
<evidence type="ECO:0000256" key="6">
    <source>
        <dbReference type="ARBA" id="ARBA00022833"/>
    </source>
</evidence>
<dbReference type="InterPro" id="IPR050110">
    <property type="entry name" value="Glyoxalase_II_hydrolase"/>
</dbReference>
<evidence type="ECO:0000313" key="10">
    <source>
        <dbReference type="Proteomes" id="UP000295733"/>
    </source>
</evidence>
<dbReference type="PANTHER" id="PTHR43705:SF1">
    <property type="entry name" value="HYDROXYACYLGLUTATHIONE HYDROLASE GLOB"/>
    <property type="match status" value="1"/>
</dbReference>
<dbReference type="Proteomes" id="UP000295733">
    <property type="component" value="Unassembled WGS sequence"/>
</dbReference>
<dbReference type="RefSeq" id="WP_132603593.1">
    <property type="nucleotide sequence ID" value="NZ_NRRP01000007.1"/>
</dbReference>
<evidence type="ECO:0000256" key="3">
    <source>
        <dbReference type="ARBA" id="ARBA00006759"/>
    </source>
</evidence>
<keyword evidence="6 7" id="KW-0862">Zinc</keyword>
<reference evidence="9 10" key="1">
    <citation type="submission" date="2019-03" db="EMBL/GenBank/DDBJ databases">
        <title>Genomic Encyclopedia of Type Strains, Phase IV (KMG-IV): sequencing the most valuable type-strain genomes for metagenomic binning, comparative biology and taxonomic classification.</title>
        <authorList>
            <person name="Goeker M."/>
        </authorList>
    </citation>
    <scope>NUCLEOTIDE SEQUENCE [LARGE SCALE GENOMIC DNA]</scope>
    <source>
        <strain evidence="9 10">DSM 2781</strain>
    </source>
</reference>
<feature type="binding site" evidence="7">
    <location>
        <position position="58"/>
    </location>
    <ligand>
        <name>Zn(2+)</name>
        <dbReference type="ChEBI" id="CHEBI:29105"/>
        <label>1</label>
    </ligand>
</feature>
<dbReference type="NCBIfam" id="TIGR03413">
    <property type="entry name" value="GSH_gloB"/>
    <property type="match status" value="1"/>
</dbReference>
<dbReference type="Pfam" id="PF16123">
    <property type="entry name" value="HAGH_C"/>
    <property type="match status" value="1"/>
</dbReference>
<dbReference type="Gene3D" id="3.60.15.10">
    <property type="entry name" value="Ribonuclease Z/Hydroxyacylglutathione hydrolase-like"/>
    <property type="match status" value="1"/>
</dbReference>
<evidence type="ECO:0000259" key="8">
    <source>
        <dbReference type="SMART" id="SM00849"/>
    </source>
</evidence>
<feature type="binding site" evidence="7">
    <location>
        <position position="61"/>
    </location>
    <ligand>
        <name>Zn(2+)</name>
        <dbReference type="ChEBI" id="CHEBI:29105"/>
        <label>2</label>
    </ligand>
</feature>
<dbReference type="PANTHER" id="PTHR43705">
    <property type="entry name" value="HYDROXYACYLGLUTATHIONE HYDROLASE"/>
    <property type="match status" value="1"/>
</dbReference>
<evidence type="ECO:0000256" key="4">
    <source>
        <dbReference type="ARBA" id="ARBA00022723"/>
    </source>
</evidence>
<comment type="subunit">
    <text evidence="7">Monomer.</text>
</comment>
<dbReference type="InterPro" id="IPR001279">
    <property type="entry name" value="Metallo-B-lactamas"/>
</dbReference>
<dbReference type="UniPathway" id="UPA00619">
    <property type="reaction ID" value="UER00676"/>
</dbReference>
<feature type="binding site" evidence="7">
    <location>
        <position position="171"/>
    </location>
    <ligand>
        <name>Zn(2+)</name>
        <dbReference type="ChEBI" id="CHEBI:29105"/>
        <label>2</label>
    </ligand>
</feature>
<evidence type="ECO:0000256" key="7">
    <source>
        <dbReference type="HAMAP-Rule" id="MF_01374"/>
    </source>
</evidence>
<comment type="caution">
    <text evidence="9">The sequence shown here is derived from an EMBL/GenBank/DDBJ whole genome shotgun (WGS) entry which is preliminary data.</text>
</comment>
<comment type="cofactor">
    <cofactor evidence="7">
        <name>Zn(2+)</name>
        <dbReference type="ChEBI" id="CHEBI:29105"/>
    </cofactor>
    <text evidence="7">Binds 2 Zn(2+) ions per subunit.</text>
</comment>
<gene>
    <name evidence="7" type="primary">gloB</name>
    <name evidence="9" type="ORF">EV656_10785</name>
</gene>
<feature type="binding site" evidence="7">
    <location>
        <position position="114"/>
    </location>
    <ligand>
        <name>Zn(2+)</name>
        <dbReference type="ChEBI" id="CHEBI:29105"/>
        <label>1</label>
    </ligand>
</feature>
<evidence type="ECO:0000256" key="5">
    <source>
        <dbReference type="ARBA" id="ARBA00022801"/>
    </source>
</evidence>
<feature type="binding site" evidence="7">
    <location>
        <position position="133"/>
    </location>
    <ligand>
        <name>Zn(2+)</name>
        <dbReference type="ChEBI" id="CHEBI:29105"/>
        <label>2</label>
    </ligand>
</feature>
<dbReference type="GO" id="GO:0046872">
    <property type="term" value="F:metal ion binding"/>
    <property type="evidence" value="ECO:0007669"/>
    <property type="project" value="UniProtKB-KW"/>
</dbReference>
<comment type="similarity">
    <text evidence="3 7">Belongs to the metallo-beta-lactamase superfamily. Glyoxalase II family.</text>
</comment>
<comment type="function">
    <text evidence="7">Thiolesterase that catalyzes the hydrolysis of S-D-lactoyl-glutathione to form glutathione and D-lactic acid.</text>
</comment>
<dbReference type="CDD" id="cd07723">
    <property type="entry name" value="hydroxyacylglutathione_hydrolase_MBL-fold"/>
    <property type="match status" value="1"/>
</dbReference>
<dbReference type="EC" id="3.1.2.6" evidence="7"/>
<evidence type="ECO:0000256" key="1">
    <source>
        <dbReference type="ARBA" id="ARBA00001623"/>
    </source>
</evidence>
<comment type="catalytic activity">
    <reaction evidence="1 7">
        <text>an S-(2-hydroxyacyl)glutathione + H2O = a 2-hydroxy carboxylate + glutathione + H(+)</text>
        <dbReference type="Rhea" id="RHEA:21864"/>
        <dbReference type="ChEBI" id="CHEBI:15377"/>
        <dbReference type="ChEBI" id="CHEBI:15378"/>
        <dbReference type="ChEBI" id="CHEBI:57925"/>
        <dbReference type="ChEBI" id="CHEBI:58896"/>
        <dbReference type="ChEBI" id="CHEBI:71261"/>
        <dbReference type="EC" id="3.1.2.6"/>
    </reaction>
</comment>
<dbReference type="InterPro" id="IPR035680">
    <property type="entry name" value="Clx_II_MBL"/>
</dbReference>
<feature type="binding site" evidence="7">
    <location>
        <position position="60"/>
    </location>
    <ligand>
        <name>Zn(2+)</name>
        <dbReference type="ChEBI" id="CHEBI:29105"/>
        <label>2</label>
    </ligand>
</feature>
<dbReference type="Pfam" id="PF00753">
    <property type="entry name" value="Lactamase_B"/>
    <property type="match status" value="1"/>
</dbReference>
<feature type="binding site" evidence="7">
    <location>
        <position position="133"/>
    </location>
    <ligand>
        <name>Zn(2+)</name>
        <dbReference type="ChEBI" id="CHEBI:29105"/>
        <label>1</label>
    </ligand>
</feature>
<dbReference type="GO" id="GO:0004416">
    <property type="term" value="F:hydroxyacylglutathione hydrolase activity"/>
    <property type="evidence" value="ECO:0007669"/>
    <property type="project" value="UniProtKB-UniRule"/>
</dbReference>
<dbReference type="SUPFAM" id="SSF56281">
    <property type="entry name" value="Metallo-hydrolase/oxidoreductase"/>
    <property type="match status" value="1"/>
</dbReference>
<dbReference type="GO" id="GO:0019243">
    <property type="term" value="P:methylglyoxal catabolic process to D-lactate via S-lactoyl-glutathione"/>
    <property type="evidence" value="ECO:0007669"/>
    <property type="project" value="UniProtKB-UniRule"/>
</dbReference>
<sequence>MPLEIVVVPCLSDNYAYLVHDPVAGATAVVDTPDAAPIQAELKARGWKLTDILLTHHHQDHIAGVAALRRDYGARVVGAAADAQRLPPLDLAMRDGDGVVVGSEKGTVLDVSGHTLGHIAYHFPDSEAVFTGDSLMALGCGRLFEGDAATMWASLSKLAALPPSTQVYSGHEYAEANARFALTVERNNPALQARAAQIAAARTEGRPNVPVRLSEELATNPFLRAKLAKVKQAIGQPGCADVDAFAEIRARKDRF</sequence>
<keyword evidence="5 7" id="KW-0378">Hydrolase</keyword>
<dbReference type="PIRSF" id="PIRSF005457">
    <property type="entry name" value="Glx"/>
    <property type="match status" value="1"/>
</dbReference>
<keyword evidence="10" id="KW-1185">Reference proteome</keyword>
<dbReference type="InterPro" id="IPR017782">
    <property type="entry name" value="Hydroxyacylglutathione_Hdrlase"/>
</dbReference>
<keyword evidence="4 7" id="KW-0479">Metal-binding</keyword>
<accession>A0A4V2SL74</accession>
<dbReference type="SMART" id="SM00849">
    <property type="entry name" value="Lactamase_B"/>
    <property type="match status" value="1"/>
</dbReference>
<comment type="pathway">
    <text evidence="2 7">Secondary metabolite metabolism; methylglyoxal degradation; (R)-lactate from methylglyoxal: step 2/2.</text>
</comment>
<organism evidence="9 10">
    <name type="scientific">Rhodovulum adriaticum</name>
    <name type="common">Rhodopseudomonas adriatica</name>
    <dbReference type="NCBI Taxonomy" id="35804"/>
    <lineage>
        <taxon>Bacteria</taxon>
        <taxon>Pseudomonadati</taxon>
        <taxon>Pseudomonadota</taxon>
        <taxon>Alphaproteobacteria</taxon>
        <taxon>Rhodobacterales</taxon>
        <taxon>Paracoccaceae</taxon>
        <taxon>Rhodovulum</taxon>
    </lineage>
</organism>
<dbReference type="OrthoDB" id="9802248at2"/>
<proteinExistence type="inferred from homology"/>
<name>A0A4V2SL74_RHOAD</name>
<dbReference type="InterPro" id="IPR032282">
    <property type="entry name" value="HAGH_C"/>
</dbReference>